<dbReference type="RefSeq" id="WP_244804993.1">
    <property type="nucleotide sequence ID" value="NZ_JALIEA010000017.1"/>
</dbReference>
<evidence type="ECO:0000313" key="2">
    <source>
        <dbReference type="Proteomes" id="UP001139207"/>
    </source>
</evidence>
<dbReference type="Proteomes" id="UP001139207">
    <property type="component" value="Unassembled WGS sequence"/>
</dbReference>
<accession>A0A9X1WHI7</accession>
<evidence type="ECO:0000313" key="1">
    <source>
        <dbReference type="EMBL" id="MCJ7859264.1"/>
    </source>
</evidence>
<keyword evidence="2" id="KW-1185">Reference proteome</keyword>
<organism evidence="1 2">
    <name type="scientific">Corynebacterium kalidii</name>
    <dbReference type="NCBI Taxonomy" id="2931982"/>
    <lineage>
        <taxon>Bacteria</taxon>
        <taxon>Bacillati</taxon>
        <taxon>Actinomycetota</taxon>
        <taxon>Actinomycetes</taxon>
        <taxon>Mycobacteriales</taxon>
        <taxon>Corynebacteriaceae</taxon>
        <taxon>Corynebacterium</taxon>
    </lineage>
</organism>
<proteinExistence type="predicted"/>
<gene>
    <name evidence="1" type="ORF">MUN33_11170</name>
</gene>
<dbReference type="EMBL" id="JALIEA010000017">
    <property type="protein sequence ID" value="MCJ7859264.1"/>
    <property type="molecule type" value="Genomic_DNA"/>
</dbReference>
<protein>
    <submittedName>
        <fullName evidence="1">Uncharacterized protein</fullName>
    </submittedName>
</protein>
<dbReference type="AlphaFoldDB" id="A0A9X1WHI7"/>
<name>A0A9X1WHI7_9CORY</name>
<comment type="caution">
    <text evidence="1">The sequence shown here is derived from an EMBL/GenBank/DDBJ whole genome shotgun (WGS) entry which is preliminary data.</text>
</comment>
<reference evidence="1" key="1">
    <citation type="submission" date="2022-04" db="EMBL/GenBank/DDBJ databases">
        <title>Corynebacterium kalidii LD5P10.</title>
        <authorList>
            <person name="Sun J.Q."/>
        </authorList>
    </citation>
    <scope>NUCLEOTIDE SEQUENCE</scope>
    <source>
        <strain evidence="1">LD5P10</strain>
    </source>
</reference>
<sequence length="141" mass="13912">MATPTFRSGPITFRVKENVKKFRLVAVDADGAAHAGASGPVYGAVVSDAHVPSEPQPNSLYIGNPPVVSVFIGPATVPLEVDGDADGISQGTPIYAAADGKVSTSGALLVGVAARDGGSGRVKTTLITPAVATAGGGAEGE</sequence>